<protein>
    <submittedName>
        <fullName evidence="2">Uncharacterized protein</fullName>
    </submittedName>
</protein>
<evidence type="ECO:0000313" key="2">
    <source>
        <dbReference type="EMBL" id="CAE7522835.1"/>
    </source>
</evidence>
<feature type="compositionally biased region" description="Basic and acidic residues" evidence="1">
    <location>
        <begin position="1"/>
        <end position="10"/>
    </location>
</feature>
<dbReference type="Proteomes" id="UP000649617">
    <property type="component" value="Unassembled WGS sequence"/>
</dbReference>
<keyword evidence="3" id="KW-1185">Reference proteome</keyword>
<evidence type="ECO:0000313" key="3">
    <source>
        <dbReference type="Proteomes" id="UP000649617"/>
    </source>
</evidence>
<dbReference type="AlphaFoldDB" id="A0A812TF31"/>
<reference evidence="2" key="1">
    <citation type="submission" date="2021-02" db="EMBL/GenBank/DDBJ databases">
        <authorList>
            <person name="Dougan E. K."/>
            <person name="Rhodes N."/>
            <person name="Thang M."/>
            <person name="Chan C."/>
        </authorList>
    </citation>
    <scope>NUCLEOTIDE SEQUENCE</scope>
</reference>
<proteinExistence type="predicted"/>
<dbReference type="EMBL" id="CAJNIZ010030302">
    <property type="protein sequence ID" value="CAE7522835.1"/>
    <property type="molecule type" value="Genomic_DNA"/>
</dbReference>
<accession>A0A812TF31</accession>
<evidence type="ECO:0000256" key="1">
    <source>
        <dbReference type="SAM" id="MobiDB-lite"/>
    </source>
</evidence>
<sequence>PPTCPSRERTAGASAGRCPGGERPAGRLRRLRRLRCQGRKHFSQRSVYTGCLETLDSVNHRKIPVSATVPPTALQGAG</sequence>
<organism evidence="2 3">
    <name type="scientific">Symbiodinium pilosum</name>
    <name type="common">Dinoflagellate</name>
    <dbReference type="NCBI Taxonomy" id="2952"/>
    <lineage>
        <taxon>Eukaryota</taxon>
        <taxon>Sar</taxon>
        <taxon>Alveolata</taxon>
        <taxon>Dinophyceae</taxon>
        <taxon>Suessiales</taxon>
        <taxon>Symbiodiniaceae</taxon>
        <taxon>Symbiodinium</taxon>
    </lineage>
</organism>
<gene>
    <name evidence="2" type="ORF">SPIL2461_LOCUS13700</name>
</gene>
<comment type="caution">
    <text evidence="2">The sequence shown here is derived from an EMBL/GenBank/DDBJ whole genome shotgun (WGS) entry which is preliminary data.</text>
</comment>
<feature type="non-terminal residue" evidence="2">
    <location>
        <position position="78"/>
    </location>
</feature>
<name>A0A812TF31_SYMPI</name>
<feature type="region of interest" description="Disordered" evidence="1">
    <location>
        <begin position="1"/>
        <end position="26"/>
    </location>
</feature>